<sequence>MTRRRQGGKGRSALLSPTAERVRSLVNPRRPTHTNSRRRMLAGGIAGQRGGGRTDGCGEQSILSARRPSTRPRACYDCANRPPTAARPAHSHCKATTASTTTRYTRPIVNSPPIHNHRTGRRGAKSSPSRRQHNKKPLASNSPVHRAALFSGEPQQRQTNRSTLRCPTAPPTSLIAVGQSLRDRRKRCTRTLDGRMLHLAVFSFEASRQEAVGGATTDDQLMRRGRFFSTRRGSGGACRPCRRNPHAVRVIAARGGTLPPSRRRAPSANQRAAAWSARHWPVDAGRASVSRFVRPVLCSLPFSPLLCTTAPHTRYACLRFPPKSCSENAGGCFYGRSVGSLDAPARSAICGCLHTPTSLPTSLLTHPIASADAAFCCVLLHSTKIHTHTQTRSLHV</sequence>
<reference evidence="3" key="1">
    <citation type="submission" date="2022-11" db="UniProtKB">
        <authorList>
            <consortium name="WormBaseParasite"/>
        </authorList>
    </citation>
    <scope>IDENTIFICATION</scope>
</reference>
<dbReference type="AlphaFoldDB" id="A0A914WSQ5"/>
<feature type="compositionally biased region" description="Low complexity" evidence="1">
    <location>
        <begin position="95"/>
        <end position="106"/>
    </location>
</feature>
<proteinExistence type="predicted"/>
<evidence type="ECO:0000313" key="3">
    <source>
        <dbReference type="WBParaSite" id="PSAMB.scaffold499size49231.g6388.t1"/>
    </source>
</evidence>
<evidence type="ECO:0000313" key="2">
    <source>
        <dbReference type="Proteomes" id="UP000887566"/>
    </source>
</evidence>
<dbReference type="Proteomes" id="UP000887566">
    <property type="component" value="Unplaced"/>
</dbReference>
<feature type="compositionally biased region" description="Polar residues" evidence="1">
    <location>
        <begin position="153"/>
        <end position="165"/>
    </location>
</feature>
<feature type="compositionally biased region" description="Gly residues" evidence="1">
    <location>
        <begin position="44"/>
        <end position="55"/>
    </location>
</feature>
<organism evidence="2 3">
    <name type="scientific">Plectus sambesii</name>
    <dbReference type="NCBI Taxonomy" id="2011161"/>
    <lineage>
        <taxon>Eukaryota</taxon>
        <taxon>Metazoa</taxon>
        <taxon>Ecdysozoa</taxon>
        <taxon>Nematoda</taxon>
        <taxon>Chromadorea</taxon>
        <taxon>Plectida</taxon>
        <taxon>Plectina</taxon>
        <taxon>Plectoidea</taxon>
        <taxon>Plectidae</taxon>
        <taxon>Plectus</taxon>
    </lineage>
</organism>
<feature type="compositionally biased region" description="Basic residues" evidence="1">
    <location>
        <begin position="115"/>
        <end position="136"/>
    </location>
</feature>
<name>A0A914WSQ5_9BILA</name>
<feature type="region of interest" description="Disordered" evidence="1">
    <location>
        <begin position="41"/>
        <end position="70"/>
    </location>
</feature>
<accession>A0A914WSQ5</accession>
<protein>
    <submittedName>
        <fullName evidence="3">Uncharacterized protein</fullName>
    </submittedName>
</protein>
<keyword evidence="2" id="KW-1185">Reference proteome</keyword>
<evidence type="ECO:0000256" key="1">
    <source>
        <dbReference type="SAM" id="MobiDB-lite"/>
    </source>
</evidence>
<dbReference type="WBParaSite" id="PSAMB.scaffold499size49231.g6388.t1">
    <property type="protein sequence ID" value="PSAMB.scaffold499size49231.g6388.t1"/>
    <property type="gene ID" value="PSAMB.scaffold499size49231.g6388"/>
</dbReference>
<feature type="region of interest" description="Disordered" evidence="1">
    <location>
        <begin position="82"/>
        <end position="171"/>
    </location>
</feature>